<dbReference type="RefSeq" id="WP_176803753.1">
    <property type="nucleotide sequence ID" value="NZ_JABXYJ010000005.1"/>
</dbReference>
<dbReference type="Pfam" id="PF03129">
    <property type="entry name" value="HGTP_anticodon"/>
    <property type="match status" value="1"/>
</dbReference>
<comment type="subunit">
    <text evidence="3 11">Homodimer.</text>
</comment>
<dbReference type="GO" id="GO:0005524">
    <property type="term" value="F:ATP binding"/>
    <property type="evidence" value="ECO:0007669"/>
    <property type="project" value="UniProtKB-UniRule"/>
</dbReference>
<proteinExistence type="inferred from homology"/>
<keyword evidence="7 11" id="KW-0067">ATP-binding</keyword>
<dbReference type="InterPro" id="IPR033656">
    <property type="entry name" value="HisRS_anticodon"/>
</dbReference>
<organism evidence="14 15">
    <name type="scientific">Undibacterium oligocarboniphilum</name>
    <dbReference type="NCBI Taxonomy" id="666702"/>
    <lineage>
        <taxon>Bacteria</taxon>
        <taxon>Pseudomonadati</taxon>
        <taxon>Pseudomonadota</taxon>
        <taxon>Betaproteobacteria</taxon>
        <taxon>Burkholderiales</taxon>
        <taxon>Oxalobacteraceae</taxon>
        <taxon>Undibacterium</taxon>
    </lineage>
</organism>
<dbReference type="InterPro" id="IPR004516">
    <property type="entry name" value="HisRS/HisZ"/>
</dbReference>
<dbReference type="EMBL" id="JABXYJ010000005">
    <property type="protein sequence ID" value="NVO78227.1"/>
    <property type="molecule type" value="Genomic_DNA"/>
</dbReference>
<feature type="binding site" evidence="12">
    <location>
        <position position="137"/>
    </location>
    <ligand>
        <name>L-histidine</name>
        <dbReference type="ChEBI" id="CHEBI:57595"/>
    </ligand>
</feature>
<evidence type="ECO:0000256" key="4">
    <source>
        <dbReference type="ARBA" id="ARBA00022490"/>
    </source>
</evidence>
<keyword evidence="4 11" id="KW-0963">Cytoplasm</keyword>
<evidence type="ECO:0000256" key="6">
    <source>
        <dbReference type="ARBA" id="ARBA00022741"/>
    </source>
</evidence>
<dbReference type="InterPro" id="IPR041715">
    <property type="entry name" value="HisRS-like_core"/>
</dbReference>
<dbReference type="PIRSF" id="PIRSF001549">
    <property type="entry name" value="His-tRNA_synth"/>
    <property type="match status" value="1"/>
</dbReference>
<dbReference type="AlphaFoldDB" id="A0A850QGV2"/>
<evidence type="ECO:0000256" key="2">
    <source>
        <dbReference type="ARBA" id="ARBA00008226"/>
    </source>
</evidence>
<evidence type="ECO:0000256" key="3">
    <source>
        <dbReference type="ARBA" id="ARBA00011738"/>
    </source>
</evidence>
<dbReference type="HAMAP" id="MF_00127">
    <property type="entry name" value="His_tRNA_synth"/>
    <property type="match status" value="1"/>
</dbReference>
<evidence type="ECO:0000256" key="7">
    <source>
        <dbReference type="ARBA" id="ARBA00022840"/>
    </source>
</evidence>
<comment type="caution">
    <text evidence="14">The sequence shown here is derived from an EMBL/GenBank/DDBJ whole genome shotgun (WGS) entry which is preliminary data.</text>
</comment>
<keyword evidence="9 11" id="KW-0030">Aminoacyl-tRNA synthetase</keyword>
<keyword evidence="5 11" id="KW-0436">Ligase</keyword>
<dbReference type="GO" id="GO:0005737">
    <property type="term" value="C:cytoplasm"/>
    <property type="evidence" value="ECO:0007669"/>
    <property type="project" value="UniProtKB-SubCell"/>
</dbReference>
<evidence type="ECO:0000256" key="12">
    <source>
        <dbReference type="PIRSR" id="PIRSR001549-1"/>
    </source>
</evidence>
<feature type="binding site" evidence="12">
    <location>
        <begin position="268"/>
        <end position="269"/>
    </location>
    <ligand>
        <name>L-histidine</name>
        <dbReference type="ChEBI" id="CHEBI:57595"/>
    </ligand>
</feature>
<keyword evidence="8 11" id="KW-0648">Protein biosynthesis</keyword>
<dbReference type="SUPFAM" id="SSF55681">
    <property type="entry name" value="Class II aaRS and biotin synthetases"/>
    <property type="match status" value="1"/>
</dbReference>
<gene>
    <name evidence="11 14" type="primary">hisS</name>
    <name evidence="14" type="ORF">HV832_10320</name>
</gene>
<evidence type="ECO:0000256" key="9">
    <source>
        <dbReference type="ARBA" id="ARBA00023146"/>
    </source>
</evidence>
<dbReference type="CDD" id="cd00773">
    <property type="entry name" value="HisRS-like_core"/>
    <property type="match status" value="1"/>
</dbReference>
<dbReference type="PROSITE" id="PS50862">
    <property type="entry name" value="AA_TRNA_LIGASE_II"/>
    <property type="match status" value="1"/>
</dbReference>
<evidence type="ECO:0000256" key="8">
    <source>
        <dbReference type="ARBA" id="ARBA00022917"/>
    </source>
</evidence>
<dbReference type="PANTHER" id="PTHR43707">
    <property type="entry name" value="HISTIDYL-TRNA SYNTHETASE"/>
    <property type="match status" value="1"/>
</dbReference>
<dbReference type="InterPro" id="IPR004154">
    <property type="entry name" value="Anticodon-bd"/>
</dbReference>
<keyword evidence="15" id="KW-1185">Reference proteome</keyword>
<dbReference type="InterPro" id="IPR006195">
    <property type="entry name" value="aa-tRNA-synth_II"/>
</dbReference>
<dbReference type="Proteomes" id="UP000588051">
    <property type="component" value="Unassembled WGS sequence"/>
</dbReference>
<dbReference type="Gene3D" id="3.30.930.10">
    <property type="entry name" value="Bira Bifunctional Protein, Domain 2"/>
    <property type="match status" value="1"/>
</dbReference>
<dbReference type="NCBIfam" id="TIGR00442">
    <property type="entry name" value="hisS"/>
    <property type="match status" value="1"/>
</dbReference>
<evidence type="ECO:0000259" key="13">
    <source>
        <dbReference type="PROSITE" id="PS50862"/>
    </source>
</evidence>
<dbReference type="InterPro" id="IPR045864">
    <property type="entry name" value="aa-tRNA-synth_II/BPL/LPL"/>
</dbReference>
<dbReference type="EC" id="6.1.1.21" evidence="11"/>
<evidence type="ECO:0000256" key="10">
    <source>
        <dbReference type="ARBA" id="ARBA00047639"/>
    </source>
</evidence>
<feature type="binding site" evidence="12">
    <location>
        <position position="133"/>
    </location>
    <ligand>
        <name>L-histidine</name>
        <dbReference type="ChEBI" id="CHEBI:57595"/>
    </ligand>
</feature>
<dbReference type="PANTHER" id="PTHR43707:SF1">
    <property type="entry name" value="HISTIDINE--TRNA LIGASE, MITOCHONDRIAL-RELATED"/>
    <property type="match status" value="1"/>
</dbReference>
<dbReference type="InterPro" id="IPR015807">
    <property type="entry name" value="His-tRNA-ligase"/>
</dbReference>
<feature type="binding site" evidence="12">
    <location>
        <position position="119"/>
    </location>
    <ligand>
        <name>L-histidine</name>
        <dbReference type="ChEBI" id="CHEBI:57595"/>
    </ligand>
</feature>
<comment type="subcellular location">
    <subcellularLocation>
        <location evidence="1 11">Cytoplasm</location>
    </subcellularLocation>
</comment>
<feature type="binding site" evidence="12">
    <location>
        <begin position="89"/>
        <end position="91"/>
    </location>
    <ligand>
        <name>L-histidine</name>
        <dbReference type="ChEBI" id="CHEBI:57595"/>
    </ligand>
</feature>
<reference evidence="14 15" key="1">
    <citation type="submission" date="2020-06" db="EMBL/GenBank/DDBJ databases">
        <authorList>
            <person name="Qiu C."/>
            <person name="Liu Z."/>
        </authorList>
    </citation>
    <scope>NUCLEOTIDE SEQUENCE [LARGE SCALE GENOMIC DNA]</scope>
    <source>
        <strain evidence="14 15">EM 1</strain>
    </source>
</reference>
<dbReference type="GO" id="GO:0006427">
    <property type="term" value="P:histidyl-tRNA aminoacylation"/>
    <property type="evidence" value="ECO:0007669"/>
    <property type="project" value="UniProtKB-UniRule"/>
</dbReference>
<evidence type="ECO:0000256" key="1">
    <source>
        <dbReference type="ARBA" id="ARBA00004496"/>
    </source>
</evidence>
<dbReference type="FunFam" id="3.30.930.10:FF:000005">
    <property type="entry name" value="Histidine--tRNA ligase"/>
    <property type="match status" value="1"/>
</dbReference>
<evidence type="ECO:0000256" key="5">
    <source>
        <dbReference type="ARBA" id="ARBA00022598"/>
    </source>
</evidence>
<dbReference type="Pfam" id="PF13393">
    <property type="entry name" value="tRNA-synt_His"/>
    <property type="match status" value="1"/>
</dbReference>
<dbReference type="InterPro" id="IPR036621">
    <property type="entry name" value="Anticodon-bd_dom_sf"/>
</dbReference>
<comment type="similarity">
    <text evidence="2 11">Belongs to the class-II aminoacyl-tRNA synthetase family.</text>
</comment>
<dbReference type="SUPFAM" id="SSF52954">
    <property type="entry name" value="Class II aaRS ABD-related"/>
    <property type="match status" value="1"/>
</dbReference>
<sequence length="451" mass="50345">MSENKKIEKIVGVKGMNDLLPNDSSLWELFENTVHSVLKSYGFQQIRTPIVEPTPLFARGLGAVTDIVEKEMYSFEDSMNGDKLTLRPEGTAGVVRSAIEHNLVYDGPKRLWYSGPMFRHEKPQRGRYRQFHQVGAEALGFSGPDVDAELIMLCQRLWDDLGLQNVRLELNSIGDVDERNQHREALIAYFEKHENILDAEAKRRLYSNPLRILDTKNPAMQDMVNAAPKLLDYLGTESLAHFEGVQKILRHNSIPFSINPRLVRGMDYYNRTVFEWVTDELGAQGTVCAGGRYDSLFSTFGGKPTPACGFAMGIERLIELMKVAGEIHQPALCDVYLVHQSDEAQMQAIVLGERLRDAGLDVVLHCATANGIGNFKSQMKKADASGCAYSVILGEDELANESVTIKAMRSEDGHQTNVPFNAAVDYLVDQITGATDDAHCCDDPHHVHINH</sequence>
<keyword evidence="6 11" id="KW-0547">Nucleotide-binding</keyword>
<feature type="domain" description="Aminoacyl-transfer RNA synthetases class-II family profile" evidence="13">
    <location>
        <begin position="1"/>
        <end position="330"/>
    </location>
</feature>
<evidence type="ECO:0000313" key="15">
    <source>
        <dbReference type="Proteomes" id="UP000588051"/>
    </source>
</evidence>
<protein>
    <recommendedName>
        <fullName evidence="11">Histidine--tRNA ligase</fullName>
        <ecNumber evidence="11">6.1.1.21</ecNumber>
    </recommendedName>
    <alternativeName>
        <fullName evidence="11">Histidyl-tRNA synthetase</fullName>
        <shortName evidence="11">HisRS</shortName>
    </alternativeName>
</protein>
<accession>A0A850QGV2</accession>
<dbReference type="Gene3D" id="3.40.50.800">
    <property type="entry name" value="Anticodon-binding domain"/>
    <property type="match status" value="1"/>
</dbReference>
<comment type="catalytic activity">
    <reaction evidence="10 11">
        <text>tRNA(His) + L-histidine + ATP = L-histidyl-tRNA(His) + AMP + diphosphate + H(+)</text>
        <dbReference type="Rhea" id="RHEA:17313"/>
        <dbReference type="Rhea" id="RHEA-COMP:9665"/>
        <dbReference type="Rhea" id="RHEA-COMP:9689"/>
        <dbReference type="ChEBI" id="CHEBI:15378"/>
        <dbReference type="ChEBI" id="CHEBI:30616"/>
        <dbReference type="ChEBI" id="CHEBI:33019"/>
        <dbReference type="ChEBI" id="CHEBI:57595"/>
        <dbReference type="ChEBI" id="CHEBI:78442"/>
        <dbReference type="ChEBI" id="CHEBI:78527"/>
        <dbReference type="ChEBI" id="CHEBI:456215"/>
        <dbReference type="EC" id="6.1.1.21"/>
    </reaction>
</comment>
<evidence type="ECO:0000313" key="14">
    <source>
        <dbReference type="EMBL" id="NVO78227.1"/>
    </source>
</evidence>
<name>A0A850QGV2_9BURK</name>
<feature type="binding site" evidence="12">
    <location>
        <position position="264"/>
    </location>
    <ligand>
        <name>L-histidine</name>
        <dbReference type="ChEBI" id="CHEBI:57595"/>
    </ligand>
</feature>
<dbReference type="GO" id="GO:0004821">
    <property type="term" value="F:histidine-tRNA ligase activity"/>
    <property type="evidence" value="ECO:0007669"/>
    <property type="project" value="UniProtKB-UniRule"/>
</dbReference>
<evidence type="ECO:0000256" key="11">
    <source>
        <dbReference type="HAMAP-Rule" id="MF_00127"/>
    </source>
</evidence>
<dbReference type="CDD" id="cd00859">
    <property type="entry name" value="HisRS_anticodon"/>
    <property type="match status" value="1"/>
</dbReference>